<protein>
    <submittedName>
        <fullName evidence="1">Uncharacterized protein</fullName>
    </submittedName>
</protein>
<sequence>MIMCEHFRATVKKAPAEQRCNVLIRQCSAAAARVQIKRSSELRFALNAGKEKTERQMMISTSSPPYEHALVGATSWIFPSTPDSAGRNKDDKRYDFVGIFIIDYSDRYVSHMSRWR</sequence>
<dbReference type="Proteomes" id="UP000752171">
    <property type="component" value="Unassembled WGS sequence"/>
</dbReference>
<reference evidence="1 2" key="1">
    <citation type="submission" date="2021-07" db="EMBL/GenBank/DDBJ databases">
        <authorList>
            <person name="Imarazene B."/>
            <person name="Zahm M."/>
            <person name="Klopp C."/>
            <person name="Cabau C."/>
            <person name="Beille S."/>
            <person name="Jouanno E."/>
            <person name="Castinel A."/>
            <person name="Lluch J."/>
            <person name="Gil L."/>
            <person name="Kuchtly C."/>
            <person name="Lopez Roques C."/>
            <person name="Donnadieu C."/>
            <person name="Parrinello H."/>
            <person name="Journot L."/>
            <person name="Du K."/>
            <person name="Schartl M."/>
            <person name="Retaux S."/>
            <person name="Guiguen Y."/>
        </authorList>
    </citation>
    <scope>NUCLEOTIDE SEQUENCE [LARGE SCALE GENOMIC DNA]</scope>
    <source>
        <strain evidence="1">Pach_M1</strain>
        <tissue evidence="1">Testis</tissue>
    </source>
</reference>
<gene>
    <name evidence="1" type="ORF">AMEX_G13586</name>
</gene>
<accession>A0A8T2LRU4</accession>
<name>A0A8T2LRU4_ASTMX</name>
<proteinExistence type="predicted"/>
<evidence type="ECO:0000313" key="1">
    <source>
        <dbReference type="EMBL" id="KAG9272572.1"/>
    </source>
</evidence>
<organism evidence="1 2">
    <name type="scientific">Astyanax mexicanus</name>
    <name type="common">Blind cave fish</name>
    <name type="synonym">Astyanax fasciatus mexicanus</name>
    <dbReference type="NCBI Taxonomy" id="7994"/>
    <lineage>
        <taxon>Eukaryota</taxon>
        <taxon>Metazoa</taxon>
        <taxon>Chordata</taxon>
        <taxon>Craniata</taxon>
        <taxon>Vertebrata</taxon>
        <taxon>Euteleostomi</taxon>
        <taxon>Actinopterygii</taxon>
        <taxon>Neopterygii</taxon>
        <taxon>Teleostei</taxon>
        <taxon>Ostariophysi</taxon>
        <taxon>Characiformes</taxon>
        <taxon>Characoidei</taxon>
        <taxon>Acestrorhamphidae</taxon>
        <taxon>Acestrorhamphinae</taxon>
        <taxon>Astyanax</taxon>
    </lineage>
</organism>
<dbReference type="AlphaFoldDB" id="A0A8T2LRU4"/>
<comment type="caution">
    <text evidence="1">The sequence shown here is derived from an EMBL/GenBank/DDBJ whole genome shotgun (WGS) entry which is preliminary data.</text>
</comment>
<evidence type="ECO:0000313" key="2">
    <source>
        <dbReference type="Proteomes" id="UP000752171"/>
    </source>
</evidence>
<dbReference type="EMBL" id="JAICCE010000010">
    <property type="protein sequence ID" value="KAG9272572.1"/>
    <property type="molecule type" value="Genomic_DNA"/>
</dbReference>